<evidence type="ECO:0000256" key="2">
    <source>
        <dbReference type="ARBA" id="ARBA00009764"/>
    </source>
</evidence>
<organism evidence="8">
    <name type="scientific">marine metagenome</name>
    <dbReference type="NCBI Taxonomy" id="408172"/>
    <lineage>
        <taxon>unclassified sequences</taxon>
        <taxon>metagenomes</taxon>
        <taxon>ecological metagenomes</taxon>
    </lineage>
</organism>
<reference evidence="8" key="1">
    <citation type="submission" date="2018-05" db="EMBL/GenBank/DDBJ databases">
        <authorList>
            <person name="Lanie J.A."/>
            <person name="Ng W.-L."/>
            <person name="Kazmierczak K.M."/>
            <person name="Andrzejewski T.M."/>
            <person name="Davidsen T.M."/>
            <person name="Wayne K.J."/>
            <person name="Tettelin H."/>
            <person name="Glass J.I."/>
            <person name="Rusch D."/>
            <person name="Podicherti R."/>
            <person name="Tsui H.-C.T."/>
            <person name="Winkler M.E."/>
        </authorList>
    </citation>
    <scope>NUCLEOTIDE SEQUENCE</scope>
</reference>
<dbReference type="EMBL" id="UINC01080572">
    <property type="protein sequence ID" value="SVC23635.1"/>
    <property type="molecule type" value="Genomic_DNA"/>
</dbReference>
<dbReference type="InterPro" id="IPR040026">
    <property type="entry name" value="FliD"/>
</dbReference>
<evidence type="ECO:0000256" key="5">
    <source>
        <dbReference type="ARBA" id="ARBA00033074"/>
    </source>
</evidence>
<dbReference type="InterPro" id="IPR003481">
    <property type="entry name" value="FliD_N"/>
</dbReference>
<name>A0A382KJ60_9ZZZZ</name>
<gene>
    <name evidence="8" type="ORF">METZ01_LOCUS276489</name>
</gene>
<accession>A0A382KJ60</accession>
<proteinExistence type="inferred from homology"/>
<comment type="similarity">
    <text evidence="2">Belongs to the FliD family.</text>
</comment>
<dbReference type="GO" id="GO:0009424">
    <property type="term" value="C:bacterial-type flagellum hook"/>
    <property type="evidence" value="ECO:0007669"/>
    <property type="project" value="InterPro"/>
</dbReference>
<dbReference type="PANTHER" id="PTHR30288:SF0">
    <property type="entry name" value="FLAGELLAR HOOK-ASSOCIATED PROTEIN 2"/>
    <property type="match status" value="1"/>
</dbReference>
<comment type="subcellular location">
    <subcellularLocation>
        <location evidence="1">Bacterial flagellum</location>
    </subcellularLocation>
</comment>
<evidence type="ECO:0000256" key="1">
    <source>
        <dbReference type="ARBA" id="ARBA00004365"/>
    </source>
</evidence>
<dbReference type="GO" id="GO:0009421">
    <property type="term" value="C:bacterial-type flagellum filament cap"/>
    <property type="evidence" value="ECO:0007669"/>
    <property type="project" value="InterPro"/>
</dbReference>
<feature type="non-terminal residue" evidence="8">
    <location>
        <position position="346"/>
    </location>
</feature>
<dbReference type="AlphaFoldDB" id="A0A382KJ60"/>
<protein>
    <recommendedName>
        <fullName evidence="6">Filament cap protein</fullName>
    </recommendedName>
    <alternativeName>
        <fullName evidence="5">Flagellar cap protein</fullName>
    </alternativeName>
</protein>
<dbReference type="PANTHER" id="PTHR30288">
    <property type="entry name" value="FLAGELLAR CAP/ASSEMBLY PROTEIN FLID"/>
    <property type="match status" value="1"/>
</dbReference>
<keyword evidence="4" id="KW-0975">Bacterial flagellum</keyword>
<dbReference type="Pfam" id="PF02465">
    <property type="entry name" value="FliD_N"/>
    <property type="match status" value="1"/>
</dbReference>
<evidence type="ECO:0000313" key="8">
    <source>
        <dbReference type="EMBL" id="SVC23635.1"/>
    </source>
</evidence>
<sequence length="346" mass="35653">MELALSGLASGFDWKSVVDQLVDVERAPQRRARREQLEVSEKNRILGLLKDELNSLQTKSKTLKDSDLYQSRKSSVSDSTIGSSSVSAGAALGSYNFEFFQKATTGVQKGGVDAGQSVDASAVVASNGFGVGISTGTFTINDEVITVETADTLTTIFTKVTTADPDLAISYNSSTDKITLTSSSGKTLLLGSSNDSSNFLVASRLNNNGTSSVTSSFKLGGISQSSNLSDANFNTTLVGSSGSFRVNGETVNWSSTDAVGAILAGITQSGGGVVAAYDGVNDRFLLTNNTTGDVGISLEDVQGNFLQATKLASEPITANGTQSASTSVSVNNSAGYATGASSITVD</sequence>
<evidence type="ECO:0000259" key="7">
    <source>
        <dbReference type="Pfam" id="PF02465"/>
    </source>
</evidence>
<comment type="subunit">
    <text evidence="3">Homopentamer.</text>
</comment>
<evidence type="ECO:0000256" key="3">
    <source>
        <dbReference type="ARBA" id="ARBA00011255"/>
    </source>
</evidence>
<dbReference type="GO" id="GO:0071973">
    <property type="term" value="P:bacterial-type flagellum-dependent cell motility"/>
    <property type="evidence" value="ECO:0007669"/>
    <property type="project" value="TreeGrafter"/>
</dbReference>
<evidence type="ECO:0000256" key="6">
    <source>
        <dbReference type="ARBA" id="ARBA00033192"/>
    </source>
</evidence>
<feature type="domain" description="Flagellar hook-associated protein 2 N-terminal" evidence="7">
    <location>
        <begin position="10"/>
        <end position="104"/>
    </location>
</feature>
<evidence type="ECO:0000256" key="4">
    <source>
        <dbReference type="ARBA" id="ARBA00023143"/>
    </source>
</evidence>